<dbReference type="InterPro" id="IPR036767">
    <property type="entry name" value="ApaG_sf"/>
</dbReference>
<dbReference type="PANTHER" id="PTHR14289:SF16">
    <property type="entry name" value="POLYMERASE DELTA-INTERACTING PROTEIN 2"/>
    <property type="match status" value="1"/>
</dbReference>
<reference evidence="4 5" key="1">
    <citation type="submission" date="2018-11" db="EMBL/GenBank/DDBJ databases">
        <title>Genomic Encyclopedia of Type Strains, Phase IV (KMG-IV): sequencing the most valuable type-strain genomes for metagenomic binning, comparative biology and taxonomic classification.</title>
        <authorList>
            <person name="Goeker M."/>
        </authorList>
    </citation>
    <scope>NUCLEOTIDE SEQUENCE [LARGE SCALE GENOMIC DNA]</scope>
    <source>
        <strain evidence="4 5">DSM 100275</strain>
    </source>
</reference>
<dbReference type="PROSITE" id="PS51087">
    <property type="entry name" value="APAG"/>
    <property type="match status" value="1"/>
</dbReference>
<protein>
    <recommendedName>
        <fullName evidence="1 2">Protein ApaG</fullName>
    </recommendedName>
</protein>
<evidence type="ECO:0000256" key="2">
    <source>
        <dbReference type="HAMAP-Rule" id="MF_00791"/>
    </source>
</evidence>
<proteinExistence type="inferred from homology"/>
<dbReference type="Proteomes" id="UP000276634">
    <property type="component" value="Unassembled WGS sequence"/>
</dbReference>
<evidence type="ECO:0000313" key="5">
    <source>
        <dbReference type="Proteomes" id="UP000276634"/>
    </source>
</evidence>
<dbReference type="InterPro" id="IPR023065">
    <property type="entry name" value="Uncharacterised_ApaG"/>
</dbReference>
<dbReference type="Pfam" id="PF04379">
    <property type="entry name" value="DUF525"/>
    <property type="match status" value="1"/>
</dbReference>
<organism evidence="4 5">
    <name type="scientific">Inmirania thermothiophila</name>
    <dbReference type="NCBI Taxonomy" id="1750597"/>
    <lineage>
        <taxon>Bacteria</taxon>
        <taxon>Pseudomonadati</taxon>
        <taxon>Pseudomonadota</taxon>
        <taxon>Gammaproteobacteria</taxon>
        <taxon>Chromatiales</taxon>
        <taxon>Ectothiorhodospiraceae</taxon>
        <taxon>Inmirania</taxon>
    </lineage>
</organism>
<dbReference type="PANTHER" id="PTHR14289">
    <property type="entry name" value="F-BOX ONLY PROTEIN 3"/>
    <property type="match status" value="1"/>
</dbReference>
<accession>A0A3N1Y815</accession>
<dbReference type="OrthoDB" id="9795226at2"/>
<dbReference type="RefSeq" id="WP_123400020.1">
    <property type="nucleotide sequence ID" value="NZ_RJVI01000001.1"/>
</dbReference>
<dbReference type="HAMAP" id="MF_00791">
    <property type="entry name" value="ApaG"/>
    <property type="match status" value="1"/>
</dbReference>
<evidence type="ECO:0000256" key="1">
    <source>
        <dbReference type="ARBA" id="ARBA00017693"/>
    </source>
</evidence>
<dbReference type="Gene3D" id="2.60.40.1470">
    <property type="entry name" value="ApaG domain"/>
    <property type="match status" value="1"/>
</dbReference>
<dbReference type="NCBIfam" id="NF003967">
    <property type="entry name" value="PRK05461.1"/>
    <property type="match status" value="1"/>
</dbReference>
<keyword evidence="5" id="KW-1185">Reference proteome</keyword>
<dbReference type="InterPro" id="IPR007474">
    <property type="entry name" value="ApaG_domain"/>
</dbReference>
<sequence>MSAPEHRIEIEVETRYVEEQSDPAGDRYVFAYTITILNAGTRAAQLLARRWVITDANGRVQEVEGEGVVGQQPVLRPGEAFRYTSGAMLETPLGSMEGVYRLVDEAGVGFEAEIPRFTLAVPGILH</sequence>
<evidence type="ECO:0000313" key="4">
    <source>
        <dbReference type="EMBL" id="ROR34661.1"/>
    </source>
</evidence>
<dbReference type="AlphaFoldDB" id="A0A3N1Y815"/>
<dbReference type="EMBL" id="RJVI01000001">
    <property type="protein sequence ID" value="ROR34661.1"/>
    <property type="molecule type" value="Genomic_DNA"/>
</dbReference>
<name>A0A3N1Y815_9GAMM</name>
<dbReference type="GO" id="GO:0070987">
    <property type="term" value="P:error-free translesion synthesis"/>
    <property type="evidence" value="ECO:0007669"/>
    <property type="project" value="TreeGrafter"/>
</dbReference>
<dbReference type="SUPFAM" id="SSF110069">
    <property type="entry name" value="ApaG-like"/>
    <property type="match status" value="1"/>
</dbReference>
<comment type="caution">
    <text evidence="4">The sequence shown here is derived from an EMBL/GenBank/DDBJ whole genome shotgun (WGS) entry which is preliminary data.</text>
</comment>
<evidence type="ECO:0000259" key="3">
    <source>
        <dbReference type="PROSITE" id="PS51087"/>
    </source>
</evidence>
<gene>
    <name evidence="2" type="primary">apaG</name>
    <name evidence="4" type="ORF">EDC57_0562</name>
</gene>
<feature type="domain" description="ApaG" evidence="3">
    <location>
        <begin position="2"/>
        <end position="126"/>
    </location>
</feature>